<keyword evidence="3" id="KW-1185">Reference proteome</keyword>
<evidence type="ECO:0000313" key="3">
    <source>
        <dbReference type="Proteomes" id="UP000235653"/>
    </source>
</evidence>
<organism evidence="2 3">
    <name type="scientific">Dehalogenimonas etheniformans</name>
    <dbReference type="NCBI Taxonomy" id="1536648"/>
    <lineage>
        <taxon>Bacteria</taxon>
        <taxon>Bacillati</taxon>
        <taxon>Chloroflexota</taxon>
        <taxon>Dehalococcoidia</taxon>
        <taxon>Dehalococcoidales</taxon>
        <taxon>Dehalococcoidaceae</taxon>
        <taxon>Dehalogenimonas</taxon>
    </lineage>
</organism>
<dbReference type="Pfam" id="PF24706">
    <property type="entry name" value="DUF7669"/>
    <property type="match status" value="1"/>
</dbReference>
<accession>A0A2P5P4R0</accession>
<name>A0A2P5P4R0_9CHLR</name>
<dbReference type="InterPro" id="IPR056086">
    <property type="entry name" value="DUF7669"/>
</dbReference>
<evidence type="ECO:0000259" key="1">
    <source>
        <dbReference type="Pfam" id="PF24706"/>
    </source>
</evidence>
<protein>
    <recommendedName>
        <fullName evidence="1">DUF7669 domain-containing protein</fullName>
    </recommendedName>
</protein>
<gene>
    <name evidence="2" type="ORF">JP09_009510</name>
</gene>
<comment type="caution">
    <text evidence="2">The sequence shown here is derived from an EMBL/GenBank/DDBJ whole genome shotgun (WGS) entry which is preliminary data.</text>
</comment>
<proteinExistence type="predicted"/>
<dbReference type="AlphaFoldDB" id="A0A2P5P4R0"/>
<dbReference type="Proteomes" id="UP000235653">
    <property type="component" value="Unassembled WGS sequence"/>
</dbReference>
<feature type="domain" description="DUF7669" evidence="1">
    <location>
        <begin position="61"/>
        <end position="129"/>
    </location>
</feature>
<dbReference type="EMBL" id="JQAN02000014">
    <property type="protein sequence ID" value="PPD57278.1"/>
    <property type="molecule type" value="Genomic_DNA"/>
</dbReference>
<evidence type="ECO:0000313" key="2">
    <source>
        <dbReference type="EMBL" id="PPD57278.1"/>
    </source>
</evidence>
<reference evidence="2 3" key="1">
    <citation type="journal article" date="2017" name="ISME J.">
        <title>Grape pomace compost harbors organohalide-respiring Dehalogenimonas species with novel reductive dehalogenase genes.</title>
        <authorList>
            <person name="Yang Y."/>
            <person name="Higgins S.A."/>
            <person name="Yan J."/>
            <person name="Simsir B."/>
            <person name="Chourey K."/>
            <person name="Iyer R."/>
            <person name="Hettich R.L."/>
            <person name="Baldwin B."/>
            <person name="Ogles D.M."/>
            <person name="Loffler F.E."/>
        </authorList>
    </citation>
    <scope>NUCLEOTIDE SEQUENCE [LARGE SCALE GENOMIC DNA]</scope>
    <source>
        <strain evidence="2 3">GP</strain>
    </source>
</reference>
<sequence>MATEIAFSIPVSGVIHIEGDMITITVNQSETSIKLQQPVTLDKKPCPKPGKTLNDIALEAAREFVSKNNGANRFSAADLYRLALDRYPGLKRNSFMSRVIADTPNHPSSRHFSSGRDYFRQLAAGLYQLNEEYLPETRPLTDLDRKIWQ</sequence>
<dbReference type="RefSeq" id="WP_102331472.1">
    <property type="nucleotide sequence ID" value="NZ_CP058566.2"/>
</dbReference>